<dbReference type="GO" id="GO:0008422">
    <property type="term" value="F:beta-glucosidase activity"/>
    <property type="evidence" value="ECO:0007669"/>
    <property type="project" value="TreeGrafter"/>
</dbReference>
<sequence>MHGVTFLSASLLAVVLLAHCASAALSYGFPYGKTKVRGVNLGGWLVLEPWITPSLFDKTNDSRVIDEYTYGQYVPKATAQANLKAHWDSWITEQDFITIAGAGLNHVRLPVGFWAYDTSGGEPYITGQAAYVTKAVTWAKNHGIKIILDIHGAPGSQNGFDNSGRRGDPLWHKSQTNVDRTNSLMKKLTLQYANQVSVVSSIAPLNEPATYKDSAMLPVVRQYWKDSYGNTRYPYGNSTKGNTLELIHDAFQPLSYWNDFMPYPKYEGVAIDTHIYQMFHNEGVNQTDAQHIQSACNNAAELSSFTALWVIIGEWTTSPNDCAKYLNGRGKGARYDGTFPGSPRVGSCTNLTTSASNFSSSYKTLLRQMWEAQVTTFENNAQGWVYWTWKTEQAPEWSYMQGLSNGWIPTNPAERKYPNICG</sequence>
<evidence type="ECO:0000256" key="4">
    <source>
        <dbReference type="RuleBase" id="RU361153"/>
    </source>
</evidence>
<dbReference type="InterPro" id="IPR017853">
    <property type="entry name" value="GH"/>
</dbReference>
<organism evidence="7 8">
    <name type="scientific">Exidia glandulosa HHB12029</name>
    <dbReference type="NCBI Taxonomy" id="1314781"/>
    <lineage>
        <taxon>Eukaryota</taxon>
        <taxon>Fungi</taxon>
        <taxon>Dikarya</taxon>
        <taxon>Basidiomycota</taxon>
        <taxon>Agaricomycotina</taxon>
        <taxon>Agaricomycetes</taxon>
        <taxon>Auriculariales</taxon>
        <taxon>Exidiaceae</taxon>
        <taxon>Exidia</taxon>
    </lineage>
</organism>
<feature type="domain" description="Glycoside hydrolase family 5" evidence="6">
    <location>
        <begin position="80"/>
        <end position="321"/>
    </location>
</feature>
<name>A0A165EJY1_EXIGL</name>
<keyword evidence="3 4" id="KW-0326">Glycosidase</keyword>
<protein>
    <submittedName>
        <fullName evidence="7">Exo-1,3-beta-glucanase</fullName>
    </submittedName>
</protein>
<proteinExistence type="inferred from homology"/>
<dbReference type="GO" id="GO:0009986">
    <property type="term" value="C:cell surface"/>
    <property type="evidence" value="ECO:0007669"/>
    <property type="project" value="TreeGrafter"/>
</dbReference>
<accession>A0A165EJY1</accession>
<feature type="signal peptide" evidence="5">
    <location>
        <begin position="1"/>
        <end position="23"/>
    </location>
</feature>
<keyword evidence="2 4" id="KW-0378">Hydrolase</keyword>
<evidence type="ECO:0000259" key="6">
    <source>
        <dbReference type="Pfam" id="PF00150"/>
    </source>
</evidence>
<dbReference type="STRING" id="1314781.A0A165EJY1"/>
<dbReference type="Pfam" id="PF00150">
    <property type="entry name" value="Cellulase"/>
    <property type="match status" value="1"/>
</dbReference>
<evidence type="ECO:0000313" key="8">
    <source>
        <dbReference type="Proteomes" id="UP000077266"/>
    </source>
</evidence>
<evidence type="ECO:0000256" key="3">
    <source>
        <dbReference type="ARBA" id="ARBA00023295"/>
    </source>
</evidence>
<dbReference type="PANTHER" id="PTHR31297">
    <property type="entry name" value="GLUCAN ENDO-1,6-BETA-GLUCOSIDASE B"/>
    <property type="match status" value="1"/>
</dbReference>
<feature type="chain" id="PRO_5007857249" evidence="5">
    <location>
        <begin position="24"/>
        <end position="422"/>
    </location>
</feature>
<evidence type="ECO:0000256" key="2">
    <source>
        <dbReference type="ARBA" id="ARBA00022801"/>
    </source>
</evidence>
<dbReference type="PANTHER" id="PTHR31297:SF42">
    <property type="entry name" value="GLYCOSIDE HYDROLASE FAMILY 5 DOMAIN-CONTAINING PROTEIN"/>
    <property type="match status" value="1"/>
</dbReference>
<keyword evidence="5" id="KW-0732">Signal</keyword>
<dbReference type="Gene3D" id="3.20.20.80">
    <property type="entry name" value="Glycosidases"/>
    <property type="match status" value="1"/>
</dbReference>
<dbReference type="Proteomes" id="UP000077266">
    <property type="component" value="Unassembled WGS sequence"/>
</dbReference>
<comment type="similarity">
    <text evidence="1 4">Belongs to the glycosyl hydrolase 5 (cellulase A) family.</text>
</comment>
<keyword evidence="8" id="KW-1185">Reference proteome</keyword>
<dbReference type="EMBL" id="KV426135">
    <property type="protein sequence ID" value="KZV87112.1"/>
    <property type="molecule type" value="Genomic_DNA"/>
</dbReference>
<gene>
    <name evidence="7" type="ORF">EXIGLDRAFT_724062</name>
</gene>
<dbReference type="OrthoDB" id="62120at2759"/>
<dbReference type="AlphaFoldDB" id="A0A165EJY1"/>
<dbReference type="GO" id="GO:0009251">
    <property type="term" value="P:glucan catabolic process"/>
    <property type="evidence" value="ECO:0007669"/>
    <property type="project" value="TreeGrafter"/>
</dbReference>
<dbReference type="SUPFAM" id="SSF51445">
    <property type="entry name" value="(Trans)glycosidases"/>
    <property type="match status" value="1"/>
</dbReference>
<dbReference type="InterPro" id="IPR001547">
    <property type="entry name" value="Glyco_hydro_5"/>
</dbReference>
<dbReference type="GO" id="GO:0005576">
    <property type="term" value="C:extracellular region"/>
    <property type="evidence" value="ECO:0007669"/>
    <property type="project" value="TreeGrafter"/>
</dbReference>
<evidence type="ECO:0000256" key="5">
    <source>
        <dbReference type="SAM" id="SignalP"/>
    </source>
</evidence>
<dbReference type="FunCoup" id="A0A165EJY1">
    <property type="interactions" value="40"/>
</dbReference>
<evidence type="ECO:0000313" key="7">
    <source>
        <dbReference type="EMBL" id="KZV87112.1"/>
    </source>
</evidence>
<dbReference type="InterPro" id="IPR050386">
    <property type="entry name" value="Glycosyl_hydrolase_5"/>
</dbReference>
<reference evidence="7 8" key="1">
    <citation type="journal article" date="2016" name="Mol. Biol. Evol.">
        <title>Comparative Genomics of Early-Diverging Mushroom-Forming Fungi Provides Insights into the Origins of Lignocellulose Decay Capabilities.</title>
        <authorList>
            <person name="Nagy L.G."/>
            <person name="Riley R."/>
            <person name="Tritt A."/>
            <person name="Adam C."/>
            <person name="Daum C."/>
            <person name="Floudas D."/>
            <person name="Sun H."/>
            <person name="Yadav J.S."/>
            <person name="Pangilinan J."/>
            <person name="Larsson K.H."/>
            <person name="Matsuura K."/>
            <person name="Barry K."/>
            <person name="Labutti K."/>
            <person name="Kuo R."/>
            <person name="Ohm R.A."/>
            <person name="Bhattacharya S.S."/>
            <person name="Shirouzu T."/>
            <person name="Yoshinaga Y."/>
            <person name="Martin F.M."/>
            <person name="Grigoriev I.V."/>
            <person name="Hibbett D.S."/>
        </authorList>
    </citation>
    <scope>NUCLEOTIDE SEQUENCE [LARGE SCALE GENOMIC DNA]</scope>
    <source>
        <strain evidence="7 8">HHB12029</strain>
    </source>
</reference>
<evidence type="ECO:0000256" key="1">
    <source>
        <dbReference type="ARBA" id="ARBA00005641"/>
    </source>
</evidence>
<dbReference type="InParanoid" id="A0A165EJY1"/>